<dbReference type="AlphaFoldDB" id="A0A220U592"/>
<keyword evidence="1" id="KW-0812">Transmembrane</keyword>
<dbReference type="Proteomes" id="UP000198312">
    <property type="component" value="Chromosome"/>
</dbReference>
<name>A0A220U592_9BACI</name>
<dbReference type="KEGG" id="vil:CFK37_14770"/>
<dbReference type="Pfam" id="PF24124">
    <property type="entry name" value="YphA"/>
    <property type="match status" value="1"/>
</dbReference>
<feature type="transmembrane region" description="Helical" evidence="1">
    <location>
        <begin position="128"/>
        <end position="151"/>
    </location>
</feature>
<feature type="transmembrane region" description="Helical" evidence="1">
    <location>
        <begin position="73"/>
        <end position="93"/>
    </location>
</feature>
<feature type="transmembrane region" description="Helical" evidence="1">
    <location>
        <begin position="99"/>
        <end position="121"/>
    </location>
</feature>
<evidence type="ECO:0000256" key="1">
    <source>
        <dbReference type="SAM" id="Phobius"/>
    </source>
</evidence>
<keyword evidence="1" id="KW-0472">Membrane</keyword>
<keyword evidence="3" id="KW-1185">Reference proteome</keyword>
<protein>
    <submittedName>
        <fullName evidence="2">Uncharacterized protein</fullName>
    </submittedName>
</protein>
<dbReference type="EMBL" id="CP022315">
    <property type="protein sequence ID" value="ASK63328.1"/>
    <property type="molecule type" value="Genomic_DNA"/>
</dbReference>
<feature type="transmembrane region" description="Helical" evidence="1">
    <location>
        <begin position="52"/>
        <end position="68"/>
    </location>
</feature>
<evidence type="ECO:0000313" key="2">
    <source>
        <dbReference type="EMBL" id="ASK63328.1"/>
    </source>
</evidence>
<proteinExistence type="predicted"/>
<feature type="transmembrane region" description="Helical" evidence="1">
    <location>
        <begin position="28"/>
        <end position="46"/>
    </location>
</feature>
<gene>
    <name evidence="2" type="ORF">CFK37_14770</name>
</gene>
<accession>A0A220U592</accession>
<feature type="transmembrane region" description="Helical" evidence="1">
    <location>
        <begin position="163"/>
        <end position="182"/>
    </location>
</feature>
<dbReference type="InterPro" id="IPR014617">
    <property type="entry name" value="YphA_Bacsu"/>
</dbReference>
<feature type="transmembrane region" description="Helical" evidence="1">
    <location>
        <begin position="6"/>
        <end position="21"/>
    </location>
</feature>
<reference evidence="2 3" key="1">
    <citation type="submission" date="2017-07" db="EMBL/GenBank/DDBJ databases">
        <title>Virgibacillus sp. LM2416.</title>
        <authorList>
            <person name="Tak E.J."/>
            <person name="Bae J.-W."/>
        </authorList>
    </citation>
    <scope>NUCLEOTIDE SEQUENCE [LARGE SCALE GENOMIC DNA]</scope>
    <source>
        <strain evidence="2 3">LM2416</strain>
    </source>
</reference>
<sequence>MNGLLFFWFSWLIWVYITFIMKKGKERTFFAIWTLLLISGSSFHFVMFGYKLSLGYLFLVIGAMVMVASTKRLFYHLFSSLTLMVLYMTIKVWENFFPIWMILSKSFVIPFMMVFIILLLVKGFRNRVSIGLLGICSGELVYSFILSSYSLPEPVGGYEFFDYVVVILFLFIGIEAAHAFRVKIRALLYTYKKSFQVLTEE</sequence>
<organism evidence="2 3">
    <name type="scientific">Virgibacillus phasianinus</name>
    <dbReference type="NCBI Taxonomy" id="2017483"/>
    <lineage>
        <taxon>Bacteria</taxon>
        <taxon>Bacillati</taxon>
        <taxon>Bacillota</taxon>
        <taxon>Bacilli</taxon>
        <taxon>Bacillales</taxon>
        <taxon>Bacillaceae</taxon>
        <taxon>Virgibacillus</taxon>
    </lineage>
</organism>
<keyword evidence="1" id="KW-1133">Transmembrane helix</keyword>
<evidence type="ECO:0000313" key="3">
    <source>
        <dbReference type="Proteomes" id="UP000198312"/>
    </source>
</evidence>
<dbReference type="PIRSF" id="PIRSF036710">
    <property type="entry name" value="YphA_Bacsu"/>
    <property type="match status" value="1"/>
</dbReference>